<accession>A0A3D8T1G1</accession>
<dbReference type="GO" id="GO:0000981">
    <property type="term" value="F:DNA-binding transcription factor activity, RNA polymerase II-specific"/>
    <property type="evidence" value="ECO:0007669"/>
    <property type="project" value="TreeGrafter"/>
</dbReference>
<dbReference type="GO" id="GO:0060963">
    <property type="term" value="P:positive regulation of ribosomal protein gene transcription by RNA polymerase II"/>
    <property type="evidence" value="ECO:0007669"/>
    <property type="project" value="TreeGrafter"/>
</dbReference>
<dbReference type="Pfam" id="PF12550">
    <property type="entry name" value="GCR1_C"/>
    <property type="match status" value="1"/>
</dbReference>
<dbReference type="InterPro" id="IPR022210">
    <property type="entry name" value="TF_GCR1-like"/>
</dbReference>
<organism evidence="2 3">
    <name type="scientific">Coleophoma crateriformis</name>
    <dbReference type="NCBI Taxonomy" id="565419"/>
    <lineage>
        <taxon>Eukaryota</taxon>
        <taxon>Fungi</taxon>
        <taxon>Dikarya</taxon>
        <taxon>Ascomycota</taxon>
        <taxon>Pezizomycotina</taxon>
        <taxon>Leotiomycetes</taxon>
        <taxon>Helotiales</taxon>
        <taxon>Dermateaceae</taxon>
        <taxon>Coleophoma</taxon>
    </lineage>
</organism>
<dbReference type="GO" id="GO:0000978">
    <property type="term" value="F:RNA polymerase II cis-regulatory region sequence-specific DNA binding"/>
    <property type="evidence" value="ECO:0007669"/>
    <property type="project" value="TreeGrafter"/>
</dbReference>
<keyword evidence="3" id="KW-1185">Reference proteome</keyword>
<evidence type="ECO:0000313" key="2">
    <source>
        <dbReference type="EMBL" id="RDW92417.1"/>
    </source>
</evidence>
<dbReference type="PANTHER" id="PTHR37784:SF2">
    <property type="entry name" value="HIGH-OSMOLARITY-INDUCED TRANSCRIPTION PROTEIN 1"/>
    <property type="match status" value="1"/>
</dbReference>
<comment type="caution">
    <text evidence="2">The sequence shown here is derived from an EMBL/GenBank/DDBJ whole genome shotgun (WGS) entry which is preliminary data.</text>
</comment>
<proteinExistence type="predicted"/>
<sequence length="142" mass="15842">MAGQIRFTGYFGVGPVPAPAPGLAPKSAPGPVPVPVPEPVHGPPVFTALAKAFTVKDVWREWKEGIAGQPAIQELEETWESRWRPGNIVRVQFCRRKIIWDELRAHIAPGKTEEEAIAELELLRTNGSLNRLVDTLHRRRKI</sequence>
<feature type="domain" description="Transcription activator GCR1-like" evidence="1">
    <location>
        <begin position="51"/>
        <end position="124"/>
    </location>
</feature>
<dbReference type="PANTHER" id="PTHR37784">
    <property type="entry name" value="PROTEIN MSN1"/>
    <property type="match status" value="1"/>
</dbReference>
<dbReference type="OrthoDB" id="3564412at2759"/>
<protein>
    <recommendedName>
        <fullName evidence="1">Transcription activator GCR1-like domain-containing protein</fullName>
    </recommendedName>
</protein>
<dbReference type="EMBL" id="PDLN01000002">
    <property type="protein sequence ID" value="RDW92417.1"/>
    <property type="molecule type" value="Genomic_DNA"/>
</dbReference>
<evidence type="ECO:0000313" key="3">
    <source>
        <dbReference type="Proteomes" id="UP000256328"/>
    </source>
</evidence>
<dbReference type="InterPro" id="IPR052146">
    <property type="entry name" value="HOT1"/>
</dbReference>
<dbReference type="AlphaFoldDB" id="A0A3D8T1G1"/>
<gene>
    <name evidence="2" type="ORF">BP5796_01811</name>
</gene>
<dbReference type="Proteomes" id="UP000256328">
    <property type="component" value="Unassembled WGS sequence"/>
</dbReference>
<name>A0A3D8T1G1_9HELO</name>
<reference evidence="2 3" key="1">
    <citation type="journal article" date="2018" name="IMA Fungus">
        <title>IMA Genome-F 9: Draft genome sequence of Annulohypoxylon stygium, Aspergillus mulundensis, Berkeleyomyces basicola (syn. Thielaviopsis basicola), Ceratocystis smalleyi, two Cercospora beticola strains, Coleophoma cylindrospora, Fusarium fracticaudum, Phialophora cf. hyalina, and Morchella septimelata.</title>
        <authorList>
            <person name="Wingfield B.D."/>
            <person name="Bills G.F."/>
            <person name="Dong Y."/>
            <person name="Huang W."/>
            <person name="Nel W.J."/>
            <person name="Swalarsk-Parry B.S."/>
            <person name="Vaghefi N."/>
            <person name="Wilken P.M."/>
            <person name="An Z."/>
            <person name="de Beer Z.W."/>
            <person name="De Vos L."/>
            <person name="Chen L."/>
            <person name="Duong T.A."/>
            <person name="Gao Y."/>
            <person name="Hammerbacher A."/>
            <person name="Kikkert J.R."/>
            <person name="Li Y."/>
            <person name="Li H."/>
            <person name="Li K."/>
            <person name="Li Q."/>
            <person name="Liu X."/>
            <person name="Ma X."/>
            <person name="Naidoo K."/>
            <person name="Pethybridge S.J."/>
            <person name="Sun J."/>
            <person name="Steenkamp E.T."/>
            <person name="van der Nest M.A."/>
            <person name="van Wyk S."/>
            <person name="Wingfield M.J."/>
            <person name="Xiong C."/>
            <person name="Yue Q."/>
            <person name="Zhang X."/>
        </authorList>
    </citation>
    <scope>NUCLEOTIDE SEQUENCE [LARGE SCALE GENOMIC DNA]</scope>
    <source>
        <strain evidence="2 3">BP5796</strain>
    </source>
</reference>
<evidence type="ECO:0000259" key="1">
    <source>
        <dbReference type="Pfam" id="PF12550"/>
    </source>
</evidence>